<sequence>MTLFVLVSLTICFSVGPILGSTLTYLDIENISEYDYHWERIAGVVVGISRPITTDLYLSWLGYMGSTSGGDLNYTRHCFCGCISGLHLY</sequence>
<reference evidence="2" key="1">
    <citation type="journal article" date="2020" name="Stud. Mycol.">
        <title>101 Dothideomycetes genomes: a test case for predicting lifestyles and emergence of pathogens.</title>
        <authorList>
            <person name="Haridas S."/>
            <person name="Albert R."/>
            <person name="Binder M."/>
            <person name="Bloem J."/>
            <person name="Labutti K."/>
            <person name="Salamov A."/>
            <person name="Andreopoulos B."/>
            <person name="Baker S."/>
            <person name="Barry K."/>
            <person name="Bills G."/>
            <person name="Bluhm B."/>
            <person name="Cannon C."/>
            <person name="Castanera R."/>
            <person name="Culley D."/>
            <person name="Daum C."/>
            <person name="Ezra D."/>
            <person name="Gonzalez J."/>
            <person name="Henrissat B."/>
            <person name="Kuo A."/>
            <person name="Liang C."/>
            <person name="Lipzen A."/>
            <person name="Lutzoni F."/>
            <person name="Magnuson J."/>
            <person name="Mondo S."/>
            <person name="Nolan M."/>
            <person name="Ohm R."/>
            <person name="Pangilinan J."/>
            <person name="Park H.-J."/>
            <person name="Ramirez L."/>
            <person name="Alfaro M."/>
            <person name="Sun H."/>
            <person name="Tritt A."/>
            <person name="Yoshinaga Y."/>
            <person name="Zwiers L.-H."/>
            <person name="Turgeon B."/>
            <person name="Goodwin S."/>
            <person name="Spatafora J."/>
            <person name="Crous P."/>
            <person name="Grigoriev I."/>
        </authorList>
    </citation>
    <scope>NUCLEOTIDE SEQUENCE</scope>
    <source>
        <strain evidence="2">CBS 183.55</strain>
    </source>
</reference>
<evidence type="ECO:0000313" key="2">
    <source>
        <dbReference type="EMBL" id="KAF1924749.1"/>
    </source>
</evidence>
<dbReference type="RefSeq" id="XP_033445001.1">
    <property type="nucleotide sequence ID" value="XM_033596826.1"/>
</dbReference>
<feature type="signal peptide" evidence="1">
    <location>
        <begin position="1"/>
        <end position="20"/>
    </location>
</feature>
<dbReference type="EMBL" id="ML978991">
    <property type="protein sequence ID" value="KAF1924749.1"/>
    <property type="molecule type" value="Genomic_DNA"/>
</dbReference>
<organism evidence="2 3">
    <name type="scientific">Didymella exigua CBS 183.55</name>
    <dbReference type="NCBI Taxonomy" id="1150837"/>
    <lineage>
        <taxon>Eukaryota</taxon>
        <taxon>Fungi</taxon>
        <taxon>Dikarya</taxon>
        <taxon>Ascomycota</taxon>
        <taxon>Pezizomycotina</taxon>
        <taxon>Dothideomycetes</taxon>
        <taxon>Pleosporomycetidae</taxon>
        <taxon>Pleosporales</taxon>
        <taxon>Pleosporineae</taxon>
        <taxon>Didymellaceae</taxon>
        <taxon>Didymella</taxon>
    </lineage>
</organism>
<evidence type="ECO:0008006" key="4">
    <source>
        <dbReference type="Google" id="ProtNLM"/>
    </source>
</evidence>
<proteinExistence type="predicted"/>
<dbReference type="OrthoDB" id="3694131at2759"/>
<name>A0A6A5RBM2_9PLEO</name>
<dbReference type="AlphaFoldDB" id="A0A6A5RBM2"/>
<feature type="chain" id="PRO_5025676707" description="Major facilitator superfamily (MFS) profile domain-containing protein" evidence="1">
    <location>
        <begin position="21"/>
        <end position="89"/>
    </location>
</feature>
<dbReference type="Proteomes" id="UP000800082">
    <property type="component" value="Unassembled WGS sequence"/>
</dbReference>
<dbReference type="GeneID" id="54354493"/>
<keyword evidence="3" id="KW-1185">Reference proteome</keyword>
<accession>A0A6A5RBM2</accession>
<gene>
    <name evidence="2" type="ORF">M421DRAFT_71828</name>
</gene>
<protein>
    <recommendedName>
        <fullName evidence="4">Major facilitator superfamily (MFS) profile domain-containing protein</fullName>
    </recommendedName>
</protein>
<evidence type="ECO:0000313" key="3">
    <source>
        <dbReference type="Proteomes" id="UP000800082"/>
    </source>
</evidence>
<keyword evidence="1" id="KW-0732">Signal</keyword>
<evidence type="ECO:0000256" key="1">
    <source>
        <dbReference type="SAM" id="SignalP"/>
    </source>
</evidence>